<dbReference type="EMBL" id="FNIL01000005">
    <property type="protein sequence ID" value="SDN97004.1"/>
    <property type="molecule type" value="Genomic_DNA"/>
</dbReference>
<feature type="domain" description="Regulatory protein YycH-like" evidence="1">
    <location>
        <begin position="28"/>
        <end position="250"/>
    </location>
</feature>
<dbReference type="GO" id="GO:0016020">
    <property type="term" value="C:membrane"/>
    <property type="evidence" value="ECO:0007669"/>
    <property type="project" value="InterPro"/>
</dbReference>
<dbReference type="Gene3D" id="2.40.128.690">
    <property type="entry name" value="YycH protein, domain 3-like"/>
    <property type="match status" value="1"/>
</dbReference>
<dbReference type="AlphaFoldDB" id="A0A1H0FQZ1"/>
<dbReference type="InterPro" id="IPR018604">
    <property type="entry name" value="YycI-like"/>
</dbReference>
<proteinExistence type="predicted"/>
<dbReference type="Pfam" id="PF09648">
    <property type="entry name" value="YycI"/>
    <property type="match status" value="1"/>
</dbReference>
<reference evidence="3" key="1">
    <citation type="submission" date="2016-10" db="EMBL/GenBank/DDBJ databases">
        <authorList>
            <person name="Varghese N."/>
            <person name="Submissions S."/>
        </authorList>
    </citation>
    <scope>NUCLEOTIDE SEQUENCE [LARGE SCALE GENOMIC DNA]</scope>
    <source>
        <strain evidence="3">CGMCC 1.10369</strain>
    </source>
</reference>
<evidence type="ECO:0000259" key="1">
    <source>
        <dbReference type="Pfam" id="PF09648"/>
    </source>
</evidence>
<sequence length="259" mass="30055">MDWSRTKTIFIVTFMLLNIFLGYQLSEKQSQLNEVTLPELESRIEEQEINILIEDLEEEFMGAPITAYQRTFQEVLIEQTLESQTPQFLDETTIYSVLDSPYRLPNVNLQASVDAFLQQYVFRGEEYEVALYDEEAGIVGIYQTFDGKKIDEYEREDFHITLELNEEGDIMAYTQRYMNITEQGEEQELLTPIAVIEKLLNDTRVGIGAGSEVTSAELGYYNLMEVEANFQIFAPVWRVIIDEEEHYVNAMTGEVQRIS</sequence>
<dbReference type="STRING" id="745820.SAMN04488053_10545"/>
<dbReference type="OrthoDB" id="2388036at2"/>
<dbReference type="Proteomes" id="UP000198778">
    <property type="component" value="Unassembled WGS sequence"/>
</dbReference>
<dbReference type="RefSeq" id="WP_090842771.1">
    <property type="nucleotide sequence ID" value="NZ_FNIL01000005.1"/>
</dbReference>
<name>A0A1H0FQZ1_9BACI</name>
<organism evidence="2 3">
    <name type="scientific">Alkalicoccus daliensis</name>
    <dbReference type="NCBI Taxonomy" id="745820"/>
    <lineage>
        <taxon>Bacteria</taxon>
        <taxon>Bacillati</taxon>
        <taxon>Bacillota</taxon>
        <taxon>Bacilli</taxon>
        <taxon>Bacillales</taxon>
        <taxon>Bacillaceae</taxon>
        <taxon>Alkalicoccus</taxon>
    </lineage>
</organism>
<gene>
    <name evidence="2" type="ORF">SAMN04488053_10545</name>
</gene>
<evidence type="ECO:0000313" key="3">
    <source>
        <dbReference type="Proteomes" id="UP000198778"/>
    </source>
</evidence>
<evidence type="ECO:0000313" key="2">
    <source>
        <dbReference type="EMBL" id="SDN97004.1"/>
    </source>
</evidence>
<protein>
    <submittedName>
        <fullName evidence="2">Two-component signal transduction system YycFG, regulatory protein YycI</fullName>
    </submittedName>
</protein>
<keyword evidence="3" id="KW-1185">Reference proteome</keyword>
<accession>A0A1H0FQZ1</accession>